<protein>
    <submittedName>
        <fullName evidence="1">Retrotransposon protein, putative, Ty1-copia subclass</fullName>
    </submittedName>
</protein>
<evidence type="ECO:0000313" key="1">
    <source>
        <dbReference type="EMBL" id="GFD38562.1"/>
    </source>
</evidence>
<reference evidence="1" key="1">
    <citation type="journal article" date="2019" name="Sci. Rep.">
        <title>Draft genome of Tanacetum cinerariifolium, the natural source of mosquito coil.</title>
        <authorList>
            <person name="Yamashiro T."/>
            <person name="Shiraishi A."/>
            <person name="Satake H."/>
            <person name="Nakayama K."/>
        </authorList>
    </citation>
    <scope>NUCLEOTIDE SEQUENCE</scope>
</reference>
<sequence>VGYPKESFGYLFYKPKDNVVFVARRGVFLDREMISKKDSGSKIDLEEIQESTNEEPIVNINTQPEEAMKSEIQSMYNNQV</sequence>
<organism evidence="1">
    <name type="scientific">Tanacetum cinerariifolium</name>
    <name type="common">Dalmatian daisy</name>
    <name type="synonym">Chrysanthemum cinerariifolium</name>
    <dbReference type="NCBI Taxonomy" id="118510"/>
    <lineage>
        <taxon>Eukaryota</taxon>
        <taxon>Viridiplantae</taxon>
        <taxon>Streptophyta</taxon>
        <taxon>Embryophyta</taxon>
        <taxon>Tracheophyta</taxon>
        <taxon>Spermatophyta</taxon>
        <taxon>Magnoliopsida</taxon>
        <taxon>eudicotyledons</taxon>
        <taxon>Gunneridae</taxon>
        <taxon>Pentapetalae</taxon>
        <taxon>asterids</taxon>
        <taxon>campanulids</taxon>
        <taxon>Asterales</taxon>
        <taxon>Asteraceae</taxon>
        <taxon>Asteroideae</taxon>
        <taxon>Anthemideae</taxon>
        <taxon>Anthemidinae</taxon>
        <taxon>Tanacetum</taxon>
    </lineage>
</organism>
<comment type="caution">
    <text evidence="1">The sequence shown here is derived from an EMBL/GenBank/DDBJ whole genome shotgun (WGS) entry which is preliminary data.</text>
</comment>
<accession>A0A699VSK9</accession>
<feature type="non-terminal residue" evidence="1">
    <location>
        <position position="1"/>
    </location>
</feature>
<proteinExistence type="predicted"/>
<gene>
    <name evidence="1" type="ORF">Tci_910531</name>
</gene>
<dbReference type="EMBL" id="BKCJ011502360">
    <property type="protein sequence ID" value="GFD38562.1"/>
    <property type="molecule type" value="Genomic_DNA"/>
</dbReference>
<dbReference type="AlphaFoldDB" id="A0A699VSK9"/>
<name>A0A699VSK9_TANCI</name>